<gene>
    <name evidence="2" type="ORF">NCTC10283_01675</name>
</gene>
<name>A0A376BTF3_9NEIS</name>
<proteinExistence type="predicted"/>
<accession>A0A376BTF3</accession>
<evidence type="ECO:0000313" key="3">
    <source>
        <dbReference type="Proteomes" id="UP000254209"/>
    </source>
</evidence>
<dbReference type="Pfam" id="PF07866">
    <property type="entry name" value="DUF1653"/>
    <property type="match status" value="1"/>
</dbReference>
<reference evidence="2 3" key="1">
    <citation type="submission" date="2018-06" db="EMBL/GenBank/DDBJ databases">
        <authorList>
            <consortium name="Pathogen Informatics"/>
            <person name="Doyle S."/>
        </authorList>
    </citation>
    <scope>NUCLEOTIDE SEQUENCE [LARGE SCALE GENOMIC DNA]</scope>
    <source>
        <strain evidence="2 3">NCTC10283</strain>
    </source>
</reference>
<dbReference type="Proteomes" id="UP000254209">
    <property type="component" value="Unassembled WGS sequence"/>
</dbReference>
<keyword evidence="3" id="KW-1185">Reference proteome</keyword>
<dbReference type="AlphaFoldDB" id="A0A376BTF3"/>
<dbReference type="Gene3D" id="2.30.30.320">
    <property type="entry name" value="DUF1653-like domain"/>
    <property type="match status" value="1"/>
</dbReference>
<organism evidence="2 3">
    <name type="scientific">Alysiella crassa</name>
    <dbReference type="NCBI Taxonomy" id="153491"/>
    <lineage>
        <taxon>Bacteria</taxon>
        <taxon>Pseudomonadati</taxon>
        <taxon>Pseudomonadota</taxon>
        <taxon>Betaproteobacteria</taxon>
        <taxon>Neisseriales</taxon>
        <taxon>Neisseriaceae</taxon>
        <taxon>Alysiella</taxon>
    </lineage>
</organism>
<feature type="domain" description="DUF1653" evidence="1">
    <location>
        <begin position="56"/>
        <end position="97"/>
    </location>
</feature>
<dbReference type="STRING" id="1120980.GCA_000745955_00788"/>
<evidence type="ECO:0000313" key="2">
    <source>
        <dbReference type="EMBL" id="SSY80121.1"/>
    </source>
</evidence>
<sequence>MKMENNRLTDRVASLEMLLRSPSIQSKVLVAVSAQQWRLINSITNTNHPSHTHRAKQTQYTLLHMAKRESDGEEMAVYIDENNQVWVRPMSEFQEKFTENPVVFVPPPEFSDEDDDDWDK</sequence>
<protein>
    <submittedName>
        <fullName evidence="2">Protein of uncharacterized function (DUF1653)</fullName>
    </submittedName>
</protein>
<dbReference type="InterPro" id="IPR037135">
    <property type="entry name" value="DUF1653-like_dom_sf"/>
</dbReference>
<dbReference type="EMBL" id="UFSO01000003">
    <property type="protein sequence ID" value="SSY80121.1"/>
    <property type="molecule type" value="Genomic_DNA"/>
</dbReference>
<dbReference type="InterPro" id="IPR023387">
    <property type="entry name" value="DUF1653-like_dom"/>
</dbReference>
<evidence type="ECO:0000259" key="1">
    <source>
        <dbReference type="Pfam" id="PF07866"/>
    </source>
</evidence>